<comment type="caution">
    <text evidence="3">The sequence shown here is derived from an EMBL/GenBank/DDBJ whole genome shotgun (WGS) entry which is preliminary data.</text>
</comment>
<reference evidence="3 4" key="1">
    <citation type="submission" date="2018-07" db="EMBL/GenBank/DDBJ databases">
        <title>Parabacteroides acidifaciens nov. sp., isolated from human feces.</title>
        <authorList>
            <person name="Wang Y.J."/>
        </authorList>
    </citation>
    <scope>NUCLEOTIDE SEQUENCE [LARGE SCALE GENOMIC DNA]</scope>
    <source>
        <strain evidence="3 4">426-9</strain>
    </source>
</reference>
<evidence type="ECO:0000313" key="4">
    <source>
        <dbReference type="Proteomes" id="UP000256321"/>
    </source>
</evidence>
<reference evidence="2 5" key="2">
    <citation type="submission" date="2020-08" db="EMBL/GenBank/DDBJ databases">
        <title>Genome public.</title>
        <authorList>
            <person name="Liu C."/>
            <person name="Sun Q."/>
        </authorList>
    </citation>
    <scope>NUCLEOTIDE SEQUENCE [LARGE SCALE GENOMIC DNA]</scope>
    <source>
        <strain evidence="2 5">426_9</strain>
    </source>
</reference>
<sequence>MGFIKSNWISLLAILISISTFFTFFIRIEPFTITNGAMIGVVIGLMGVCATIMVATQVFHLRFTEERFKAIAKKETNILKYHSDTNIIKTLYRVETLSMLDLANKKMWHEFVKTTTILIGYLEDLKDNVRASQLNQSLTDIDNECAFYDILDDKDRTEFRQNIIKLSRLLNDPSDLLTRFSRQIHPSIYDQNKDYERNSHQNAKSL</sequence>
<keyword evidence="1" id="KW-1133">Transmembrane helix</keyword>
<evidence type="ECO:0000313" key="3">
    <source>
        <dbReference type="EMBL" id="RDU48119.1"/>
    </source>
</evidence>
<dbReference type="Proteomes" id="UP000256321">
    <property type="component" value="Unassembled WGS sequence"/>
</dbReference>
<feature type="transmembrane region" description="Helical" evidence="1">
    <location>
        <begin position="7"/>
        <end position="26"/>
    </location>
</feature>
<evidence type="ECO:0000313" key="2">
    <source>
        <dbReference type="EMBL" id="MBC8603185.1"/>
    </source>
</evidence>
<proteinExistence type="predicted"/>
<name>A0A3D8HAV6_9BACT</name>
<dbReference type="Proteomes" id="UP000629596">
    <property type="component" value="Unassembled WGS sequence"/>
</dbReference>
<accession>A0A3D8HAV6</accession>
<dbReference type="EMBL" id="QREV01000048">
    <property type="protein sequence ID" value="RDU48119.1"/>
    <property type="molecule type" value="Genomic_DNA"/>
</dbReference>
<gene>
    <name evidence="3" type="ORF">DWU89_16255</name>
    <name evidence="2" type="ORF">H8784_15850</name>
</gene>
<dbReference type="EMBL" id="JACRTI010000048">
    <property type="protein sequence ID" value="MBC8603185.1"/>
    <property type="molecule type" value="Genomic_DNA"/>
</dbReference>
<evidence type="ECO:0000313" key="5">
    <source>
        <dbReference type="Proteomes" id="UP000629596"/>
    </source>
</evidence>
<feature type="transmembrane region" description="Helical" evidence="1">
    <location>
        <begin position="38"/>
        <end position="59"/>
    </location>
</feature>
<dbReference type="RefSeq" id="WP_115500681.1">
    <property type="nucleotide sequence ID" value="NZ_JACRTI010000048.1"/>
</dbReference>
<keyword evidence="1" id="KW-0812">Transmembrane</keyword>
<keyword evidence="5" id="KW-1185">Reference proteome</keyword>
<organism evidence="3 4">
    <name type="scientific">Parabacteroides acidifaciens</name>
    <dbReference type="NCBI Taxonomy" id="2290935"/>
    <lineage>
        <taxon>Bacteria</taxon>
        <taxon>Pseudomonadati</taxon>
        <taxon>Bacteroidota</taxon>
        <taxon>Bacteroidia</taxon>
        <taxon>Bacteroidales</taxon>
        <taxon>Tannerellaceae</taxon>
        <taxon>Parabacteroides</taxon>
    </lineage>
</organism>
<evidence type="ECO:0000256" key="1">
    <source>
        <dbReference type="SAM" id="Phobius"/>
    </source>
</evidence>
<dbReference type="AlphaFoldDB" id="A0A3D8HAV6"/>
<keyword evidence="1" id="KW-0472">Membrane</keyword>
<protein>
    <submittedName>
        <fullName evidence="3">Uncharacterized protein</fullName>
    </submittedName>
</protein>